<dbReference type="FunFam" id="3.30.420.10:FF:000032">
    <property type="entry name" value="Retrovirus-related Pol polyprotein from transposon 297-like Protein"/>
    <property type="match status" value="1"/>
</dbReference>
<dbReference type="PROSITE" id="PS50878">
    <property type="entry name" value="RT_POL"/>
    <property type="match status" value="1"/>
</dbReference>
<dbReference type="Pfam" id="PF17917">
    <property type="entry name" value="RT_RNaseH"/>
    <property type="match status" value="1"/>
</dbReference>
<keyword evidence="14" id="KW-1185">Reference proteome</keyword>
<keyword evidence="4" id="KW-0540">Nuclease</keyword>
<dbReference type="Gene3D" id="1.10.340.70">
    <property type="match status" value="1"/>
</dbReference>
<evidence type="ECO:0000256" key="3">
    <source>
        <dbReference type="ARBA" id="ARBA00022695"/>
    </source>
</evidence>
<keyword evidence="5" id="KW-0255">Endonuclease</keyword>
<dbReference type="CDD" id="cd00303">
    <property type="entry name" value="retropepsin_like"/>
    <property type="match status" value="1"/>
</dbReference>
<keyword evidence="3" id="KW-0548">Nucleotidyltransferase</keyword>
<dbReference type="InterPro" id="IPR036397">
    <property type="entry name" value="RNaseH_sf"/>
</dbReference>
<dbReference type="Gene3D" id="2.40.70.10">
    <property type="entry name" value="Acid Proteases"/>
    <property type="match status" value="1"/>
</dbReference>
<sequence length="1287" mass="147275">MADREANTGNNDLVLQELSRILGESYRDGSRTAWVQTRSKLASETIEQYVKYFECVARVNRWNDQDKIDMFEASLVPGSPEFNAIAAMKAGSKTSFSVMISNLKESSKPLRDSMVRSFFRLQRGQGQSLDELANKIIKSVNELYADMPEQSRERLARDRFYAALDERLVVALVNSSNLKTIEEIKALAKAIEINLPSKAKQSSSNPSFSGGNNNKQKRCHNCNRMGHIAADCRLKKNAAKKNNSSELSSNKSSSSSSSSKTASNQTTSKEIASISDESNRIIPRQFLRSKINRKTVYCLIDSGSKVSVFPSSWPVEKFGQSVLHTANGSKMLVKGESIVKMNIDSCVIEHTVLIGNVTKPTLGRDFIKKISATITYDDIMYFTWMGNRRRVNLISDDQIDNVNDHDLTDAEVCALAVEHLTVDDDADNENVCGESEQSGVVNALINRYMDVFEGIGRTNLVEHSIELKTNKVINVKPYPVPYAYRDEVRRMLVEMEQNNIIVKSHSEFCSPLLVVKKKDGSLRLAIDYRKLNAISKFDAQPTPKVQEILFGLDKAKIFSKLDFKSGYYQVPLRKSDQEKTAFRFENTLYHFLVMPFGLSTAAQTFSRLGNILFQLPFVKIYIDDVIVFSKDMDEHVNHLKQVFEILKSANLTLNRKKCEFAKQRIEYLGFVVQGGSIQPSSDKTKCIHEFPVPKCRKDLRSFLGLVNSYRSLVPNYAEKSFDLYELLKQKNRFQWKNNHQRTFEDLKVLMSSQPVVRIADLNREFIVRTDASDKAMAGVLQQVDDNGIRYVVEYFSKKFTDCQSRYATIEKEATALKTAIDKWSTYLKGKSFKLETDHRPLVWIKSMVNRNNKLARMAIELAEYEFEISHVKGKDNCDADALSRIEISAIQFDELSSEQESDQLLLLARNKDPNSFIQINHLWYFRHAGRDRLCIPQSRVKEILQLCHDKMNHIGQHKCLDIVFCRFYWPKWRNDVKQWIRKCACNVKKDNDPRPAKQPMCATDILNLNPFEKVAIDIMTLSSSESGNRYLFTLQDYRSKWIEAKASVDSTSERIIDWLEEIWNRFGKPKILMSDRGSQFESREFIDYCARTGIEHHRTTPYHHQSNGMVERVHRTIWNLLRVVVADSHNDWDVHLPSVLGVYRNTIHAALGISPFEALFSRAPVIEVDNMFPTRVQPRVADSSKISKYIERMKGNYDERKKVNDQPIAIGTKVLVKHPMIQSQHCQKLLPVNKGPFVVAEQLSPNTYQVKDGDGELLNVHRDQIAPTEIEGVLSKIRKRGRPRKGV</sequence>
<keyword evidence="7" id="KW-0695">RNA-directed DNA polymerase</keyword>
<dbReference type="SUPFAM" id="SSF57756">
    <property type="entry name" value="Retrovirus zinc finger-like domains"/>
    <property type="match status" value="1"/>
</dbReference>
<dbReference type="PROSITE" id="PS50158">
    <property type="entry name" value="ZF_CCHC"/>
    <property type="match status" value="1"/>
</dbReference>
<dbReference type="GO" id="GO:0004519">
    <property type="term" value="F:endonuclease activity"/>
    <property type="evidence" value="ECO:0007669"/>
    <property type="project" value="UniProtKB-KW"/>
</dbReference>
<dbReference type="GO" id="GO:0016787">
    <property type="term" value="F:hydrolase activity"/>
    <property type="evidence" value="ECO:0007669"/>
    <property type="project" value="UniProtKB-KW"/>
</dbReference>
<dbReference type="InterPro" id="IPR036875">
    <property type="entry name" value="Znf_CCHC_sf"/>
</dbReference>
<evidence type="ECO:0000313" key="13">
    <source>
        <dbReference type="EMBL" id="KAH9530329.1"/>
    </source>
</evidence>
<dbReference type="Pfam" id="PF17921">
    <property type="entry name" value="Integrase_H2C2"/>
    <property type="match status" value="1"/>
</dbReference>
<dbReference type="SUPFAM" id="SSF56672">
    <property type="entry name" value="DNA/RNA polymerases"/>
    <property type="match status" value="1"/>
</dbReference>
<dbReference type="PROSITE" id="PS50994">
    <property type="entry name" value="INTEGRASE"/>
    <property type="match status" value="1"/>
</dbReference>
<dbReference type="FunFam" id="3.10.20.370:FF:000001">
    <property type="entry name" value="Retrovirus-related Pol polyprotein from transposon 17.6-like protein"/>
    <property type="match status" value="1"/>
</dbReference>
<dbReference type="InterPro" id="IPR043502">
    <property type="entry name" value="DNA/RNA_pol_sf"/>
</dbReference>
<feature type="domain" description="Reverse transcriptase" evidence="11">
    <location>
        <begin position="496"/>
        <end position="672"/>
    </location>
</feature>
<feature type="domain" description="CCHC-type" evidence="10">
    <location>
        <begin position="218"/>
        <end position="233"/>
    </location>
</feature>
<reference evidence="13" key="1">
    <citation type="submission" date="2013-05" db="EMBL/GenBank/DDBJ databases">
        <authorList>
            <person name="Yim A.K.Y."/>
            <person name="Chan T.F."/>
            <person name="Ji K.M."/>
            <person name="Liu X.Y."/>
            <person name="Zhou J.W."/>
            <person name="Li R.Q."/>
            <person name="Yang K.Y."/>
            <person name="Li J."/>
            <person name="Li M."/>
            <person name="Law P.T.W."/>
            <person name="Wu Y.L."/>
            <person name="Cai Z.L."/>
            <person name="Qin H."/>
            <person name="Bao Y."/>
            <person name="Leung R.K.K."/>
            <person name="Ng P.K.S."/>
            <person name="Zou J."/>
            <person name="Zhong X.J."/>
            <person name="Ran P.X."/>
            <person name="Zhong N.S."/>
            <person name="Liu Z.G."/>
            <person name="Tsui S.K.W."/>
        </authorList>
    </citation>
    <scope>NUCLEOTIDE SEQUENCE</scope>
    <source>
        <strain evidence="13">Derf</strain>
        <tissue evidence="13">Whole organism</tissue>
    </source>
</reference>
<dbReference type="GO" id="GO:0003964">
    <property type="term" value="F:RNA-directed DNA polymerase activity"/>
    <property type="evidence" value="ECO:0007669"/>
    <property type="project" value="UniProtKB-KW"/>
</dbReference>
<dbReference type="PANTHER" id="PTHR37984:SF5">
    <property type="entry name" value="PROTEIN NYNRIN-LIKE"/>
    <property type="match status" value="1"/>
</dbReference>
<dbReference type="EC" id="2.7.7.49" evidence="1"/>
<dbReference type="Pfam" id="PF00665">
    <property type="entry name" value="rve"/>
    <property type="match status" value="1"/>
</dbReference>
<reference evidence="13" key="2">
    <citation type="journal article" date="2022" name="Res Sq">
        <title>Comparative Genomics Reveals Insights into the Divergent Evolution of Astigmatic Mites and Household Pest Adaptations.</title>
        <authorList>
            <person name="Xiong Q."/>
            <person name="Wan A.T.-Y."/>
            <person name="Liu X.-Y."/>
            <person name="Fung C.S.-H."/>
            <person name="Xiao X."/>
            <person name="Malainual N."/>
            <person name="Hou J."/>
            <person name="Wang L."/>
            <person name="Wang M."/>
            <person name="Yang K."/>
            <person name="Cui Y."/>
            <person name="Leung E."/>
            <person name="Nong W."/>
            <person name="Shin S.-K."/>
            <person name="Au S."/>
            <person name="Jeong K.Y."/>
            <person name="Chew F.T."/>
            <person name="Hui J."/>
            <person name="Leung T.F."/>
            <person name="Tungtrongchitr A."/>
            <person name="Zhong N."/>
            <person name="Liu Z."/>
            <person name="Tsui S."/>
        </authorList>
    </citation>
    <scope>NUCLEOTIDE SEQUENCE</scope>
    <source>
        <strain evidence="13">Derf</strain>
        <tissue evidence="13">Whole organism</tissue>
    </source>
</reference>
<proteinExistence type="predicted"/>
<dbReference type="InterPro" id="IPR001878">
    <property type="entry name" value="Znf_CCHC"/>
</dbReference>
<feature type="region of interest" description="Disordered" evidence="9">
    <location>
        <begin position="239"/>
        <end position="274"/>
    </location>
</feature>
<dbReference type="SMART" id="SM00343">
    <property type="entry name" value="ZnF_C2HC"/>
    <property type="match status" value="1"/>
</dbReference>
<dbReference type="SUPFAM" id="SSF50630">
    <property type="entry name" value="Acid proteases"/>
    <property type="match status" value="1"/>
</dbReference>
<keyword evidence="2" id="KW-0808">Transferase</keyword>
<evidence type="ECO:0000256" key="2">
    <source>
        <dbReference type="ARBA" id="ARBA00022679"/>
    </source>
</evidence>
<accession>A0A922IF46</accession>
<dbReference type="InterPro" id="IPR043128">
    <property type="entry name" value="Rev_trsase/Diguanyl_cyclase"/>
</dbReference>
<feature type="compositionally biased region" description="Low complexity" evidence="9">
    <location>
        <begin position="240"/>
        <end position="269"/>
    </location>
</feature>
<feature type="domain" description="Integrase catalytic" evidence="12">
    <location>
        <begin position="1006"/>
        <end position="1163"/>
    </location>
</feature>
<dbReference type="InterPro" id="IPR050951">
    <property type="entry name" value="Retrovirus_Pol_polyprotein"/>
</dbReference>
<dbReference type="PANTHER" id="PTHR37984">
    <property type="entry name" value="PROTEIN CBG26694"/>
    <property type="match status" value="1"/>
</dbReference>
<dbReference type="InterPro" id="IPR041373">
    <property type="entry name" value="RT_RNaseH"/>
</dbReference>
<evidence type="ECO:0000259" key="10">
    <source>
        <dbReference type="PROSITE" id="PS50158"/>
    </source>
</evidence>
<evidence type="ECO:0000256" key="6">
    <source>
        <dbReference type="ARBA" id="ARBA00022801"/>
    </source>
</evidence>
<dbReference type="InterPro" id="IPR001584">
    <property type="entry name" value="Integrase_cat-core"/>
</dbReference>
<organism evidence="13 14">
    <name type="scientific">Dermatophagoides farinae</name>
    <name type="common">American house dust mite</name>
    <dbReference type="NCBI Taxonomy" id="6954"/>
    <lineage>
        <taxon>Eukaryota</taxon>
        <taxon>Metazoa</taxon>
        <taxon>Ecdysozoa</taxon>
        <taxon>Arthropoda</taxon>
        <taxon>Chelicerata</taxon>
        <taxon>Arachnida</taxon>
        <taxon>Acari</taxon>
        <taxon>Acariformes</taxon>
        <taxon>Sarcoptiformes</taxon>
        <taxon>Astigmata</taxon>
        <taxon>Psoroptidia</taxon>
        <taxon>Analgoidea</taxon>
        <taxon>Pyroglyphidae</taxon>
        <taxon>Dermatophagoidinae</taxon>
        <taxon>Dermatophagoides</taxon>
    </lineage>
</organism>
<dbReference type="GO" id="GO:0003676">
    <property type="term" value="F:nucleic acid binding"/>
    <property type="evidence" value="ECO:0007669"/>
    <property type="project" value="InterPro"/>
</dbReference>
<dbReference type="InterPro" id="IPR012337">
    <property type="entry name" value="RNaseH-like_sf"/>
</dbReference>
<dbReference type="Proteomes" id="UP000790347">
    <property type="component" value="Unassembled WGS sequence"/>
</dbReference>
<comment type="caution">
    <text evidence="13">The sequence shown here is derived from an EMBL/GenBank/DDBJ whole genome shotgun (WGS) entry which is preliminary data.</text>
</comment>
<keyword evidence="8" id="KW-0862">Zinc</keyword>
<evidence type="ECO:0000256" key="8">
    <source>
        <dbReference type="PROSITE-ProRule" id="PRU00047"/>
    </source>
</evidence>
<dbReference type="Pfam" id="PF00098">
    <property type="entry name" value="zf-CCHC"/>
    <property type="match status" value="1"/>
</dbReference>
<dbReference type="InterPro" id="IPR041588">
    <property type="entry name" value="Integrase_H2C2"/>
</dbReference>
<dbReference type="CDD" id="cd01647">
    <property type="entry name" value="RT_LTR"/>
    <property type="match status" value="1"/>
</dbReference>
<keyword evidence="6" id="KW-0378">Hydrolase</keyword>
<evidence type="ECO:0000256" key="4">
    <source>
        <dbReference type="ARBA" id="ARBA00022722"/>
    </source>
</evidence>
<evidence type="ECO:0000256" key="1">
    <source>
        <dbReference type="ARBA" id="ARBA00012493"/>
    </source>
</evidence>
<dbReference type="GO" id="GO:0008270">
    <property type="term" value="F:zinc ion binding"/>
    <property type="evidence" value="ECO:0007669"/>
    <property type="project" value="UniProtKB-KW"/>
</dbReference>
<dbReference type="CDD" id="cd09274">
    <property type="entry name" value="RNase_HI_RT_Ty3"/>
    <property type="match status" value="1"/>
</dbReference>
<name>A0A922IF46_DERFA</name>
<dbReference type="InterPro" id="IPR000477">
    <property type="entry name" value="RT_dom"/>
</dbReference>
<dbReference type="Pfam" id="PF00078">
    <property type="entry name" value="RVT_1"/>
    <property type="match status" value="1"/>
</dbReference>
<dbReference type="Gene3D" id="3.30.420.10">
    <property type="entry name" value="Ribonuclease H-like superfamily/Ribonuclease H"/>
    <property type="match status" value="1"/>
</dbReference>
<evidence type="ECO:0000259" key="11">
    <source>
        <dbReference type="PROSITE" id="PS50878"/>
    </source>
</evidence>
<gene>
    <name evidence="13" type="ORF">DERF_004142</name>
</gene>
<dbReference type="SUPFAM" id="SSF53098">
    <property type="entry name" value="Ribonuclease H-like"/>
    <property type="match status" value="1"/>
</dbReference>
<dbReference type="GO" id="GO:0042575">
    <property type="term" value="C:DNA polymerase complex"/>
    <property type="evidence" value="ECO:0007669"/>
    <property type="project" value="UniProtKB-ARBA"/>
</dbReference>
<evidence type="ECO:0000259" key="12">
    <source>
        <dbReference type="PROSITE" id="PS50994"/>
    </source>
</evidence>
<dbReference type="GO" id="GO:0015074">
    <property type="term" value="P:DNA integration"/>
    <property type="evidence" value="ECO:0007669"/>
    <property type="project" value="InterPro"/>
</dbReference>
<evidence type="ECO:0000256" key="5">
    <source>
        <dbReference type="ARBA" id="ARBA00022759"/>
    </source>
</evidence>
<dbReference type="EMBL" id="ASGP02000001">
    <property type="protein sequence ID" value="KAH9530329.1"/>
    <property type="molecule type" value="Genomic_DNA"/>
</dbReference>
<evidence type="ECO:0000256" key="9">
    <source>
        <dbReference type="SAM" id="MobiDB-lite"/>
    </source>
</evidence>
<protein>
    <recommendedName>
        <fullName evidence="1">RNA-directed DNA polymerase</fullName>
        <ecNumber evidence="1">2.7.7.49</ecNumber>
    </recommendedName>
</protein>
<evidence type="ECO:0000256" key="7">
    <source>
        <dbReference type="ARBA" id="ARBA00022918"/>
    </source>
</evidence>
<evidence type="ECO:0000313" key="14">
    <source>
        <dbReference type="Proteomes" id="UP000790347"/>
    </source>
</evidence>
<keyword evidence="8" id="KW-0479">Metal-binding</keyword>
<dbReference type="InterPro" id="IPR021109">
    <property type="entry name" value="Peptidase_aspartic_dom_sf"/>
</dbReference>
<dbReference type="Gene3D" id="3.30.70.270">
    <property type="match status" value="2"/>
</dbReference>
<keyword evidence="8" id="KW-0863">Zinc-finger</keyword>
<dbReference type="FunFam" id="3.30.70.270:FF:000020">
    <property type="entry name" value="Transposon Tf2-6 polyprotein-like Protein"/>
    <property type="match status" value="1"/>
</dbReference>
<dbReference type="Gene3D" id="3.10.10.10">
    <property type="entry name" value="HIV Type 1 Reverse Transcriptase, subunit A, domain 1"/>
    <property type="match status" value="1"/>
</dbReference>